<sequence>MQEHRHDVQPIPYYGGQGLFANNHTTQTLFPNHSRVLPTAFNEWGHPLNTQQAINWNEQGSFVSKPIAPPELHHQDHGHHAPTITNVDAQVFEWFNASAYENLDVFSPKNLDTRRQPPAFSDFSDGLRFSEHNFSMHTLLNLHQLHAQPFVASSDDCQFVRLS</sequence>
<dbReference type="AlphaFoldDB" id="A0A0H2RUM5"/>
<protein>
    <submittedName>
        <fullName evidence="1">Uncharacterized protein</fullName>
    </submittedName>
</protein>
<gene>
    <name evidence="1" type="ORF">SCHPADRAFT_379889</name>
</gene>
<dbReference type="EMBL" id="KQ085964">
    <property type="protein sequence ID" value="KLO13148.1"/>
    <property type="molecule type" value="Genomic_DNA"/>
</dbReference>
<organism evidence="1 2">
    <name type="scientific">Schizopora paradoxa</name>
    <dbReference type="NCBI Taxonomy" id="27342"/>
    <lineage>
        <taxon>Eukaryota</taxon>
        <taxon>Fungi</taxon>
        <taxon>Dikarya</taxon>
        <taxon>Basidiomycota</taxon>
        <taxon>Agaricomycotina</taxon>
        <taxon>Agaricomycetes</taxon>
        <taxon>Hymenochaetales</taxon>
        <taxon>Schizoporaceae</taxon>
        <taxon>Schizopora</taxon>
    </lineage>
</organism>
<dbReference type="InParanoid" id="A0A0H2RUM5"/>
<proteinExistence type="predicted"/>
<evidence type="ECO:0000313" key="1">
    <source>
        <dbReference type="EMBL" id="KLO13148.1"/>
    </source>
</evidence>
<reference evidence="1 2" key="1">
    <citation type="submission" date="2015-04" db="EMBL/GenBank/DDBJ databases">
        <title>Complete genome sequence of Schizopora paradoxa KUC8140, a cosmopolitan wood degrader in East Asia.</title>
        <authorList>
            <consortium name="DOE Joint Genome Institute"/>
            <person name="Min B."/>
            <person name="Park H."/>
            <person name="Jang Y."/>
            <person name="Kim J.-J."/>
            <person name="Kim K.H."/>
            <person name="Pangilinan J."/>
            <person name="Lipzen A."/>
            <person name="Riley R."/>
            <person name="Grigoriev I.V."/>
            <person name="Spatafora J.W."/>
            <person name="Choi I.-G."/>
        </authorList>
    </citation>
    <scope>NUCLEOTIDE SEQUENCE [LARGE SCALE GENOMIC DNA]</scope>
    <source>
        <strain evidence="1 2">KUC8140</strain>
    </source>
</reference>
<accession>A0A0H2RUM5</accession>
<keyword evidence="2" id="KW-1185">Reference proteome</keyword>
<dbReference type="Proteomes" id="UP000053477">
    <property type="component" value="Unassembled WGS sequence"/>
</dbReference>
<evidence type="ECO:0000313" key="2">
    <source>
        <dbReference type="Proteomes" id="UP000053477"/>
    </source>
</evidence>
<name>A0A0H2RUM5_9AGAM</name>